<evidence type="ECO:0000256" key="1">
    <source>
        <dbReference type="SAM" id="SignalP"/>
    </source>
</evidence>
<dbReference type="EMBL" id="JASJOT010000047">
    <property type="protein sequence ID" value="MDJ1498448.1"/>
    <property type="molecule type" value="Genomic_DNA"/>
</dbReference>
<dbReference type="Proteomes" id="UP001228581">
    <property type="component" value="Unassembled WGS sequence"/>
</dbReference>
<accession>A0ABT7CXF0</accession>
<dbReference type="RefSeq" id="WP_314004871.1">
    <property type="nucleotide sequence ID" value="NZ_JASJOR010000002.1"/>
</dbReference>
<keyword evidence="1" id="KW-0732">Signal</keyword>
<organism evidence="2 3">
    <name type="scientific">Xanthocytophaga flava</name>
    <dbReference type="NCBI Taxonomy" id="3048013"/>
    <lineage>
        <taxon>Bacteria</taxon>
        <taxon>Pseudomonadati</taxon>
        <taxon>Bacteroidota</taxon>
        <taxon>Cytophagia</taxon>
        <taxon>Cytophagales</taxon>
        <taxon>Rhodocytophagaceae</taxon>
        <taxon>Xanthocytophaga</taxon>
    </lineage>
</organism>
<evidence type="ECO:0008006" key="4">
    <source>
        <dbReference type="Google" id="ProtNLM"/>
    </source>
</evidence>
<keyword evidence="3" id="KW-1185">Reference proteome</keyword>
<protein>
    <recommendedName>
        <fullName evidence="4">MucB/RseB N-terminal domain-containing protein</fullName>
    </recommendedName>
</protein>
<evidence type="ECO:0000313" key="2">
    <source>
        <dbReference type="EMBL" id="MDJ1498448.1"/>
    </source>
</evidence>
<sequence length="338" mass="38884">MRAFYTVILVFISALTYAQKANELTAQQIIDRSIQFCGGEKRIAALKTSNMTYILLQPDSSTAIINEKRTCGSKYVQSILSHTNQPQTTFYDGKEIAQVNGEKVIHVAMSNTVEEMKLKTYHHLPVGYKMLQYKLNRLPDKKFDSFDCYVVQATNSNGYTTINFFDKTNFRLLMVAYPNGNKSLFIDYVFKDEILFNSYIINTIEATAEKQIFQLRNLKLNIPIADQWFHCPYASSVEIPPFIKTGTFVSVDGDKTNFTRTNTVMEYTDEQGKVIKRRYLQWVTKDVFGLIDEEALKANTATPESLIRVRVVSWDETGYVCQWIMGEYTDTQSYIIVK</sequence>
<feature type="chain" id="PRO_5046312795" description="MucB/RseB N-terminal domain-containing protein" evidence="1">
    <location>
        <begin position="21"/>
        <end position="338"/>
    </location>
</feature>
<gene>
    <name evidence="2" type="ORF">QNI19_36270</name>
</gene>
<feature type="signal peptide" evidence="1">
    <location>
        <begin position="1"/>
        <end position="20"/>
    </location>
</feature>
<proteinExistence type="predicted"/>
<name>A0ABT7CXF0_9BACT</name>
<evidence type="ECO:0000313" key="3">
    <source>
        <dbReference type="Proteomes" id="UP001228581"/>
    </source>
</evidence>
<comment type="caution">
    <text evidence="2">The sequence shown here is derived from an EMBL/GenBank/DDBJ whole genome shotgun (WGS) entry which is preliminary data.</text>
</comment>
<reference evidence="2 3" key="1">
    <citation type="submission" date="2023-05" db="EMBL/GenBank/DDBJ databases">
        <authorList>
            <person name="Zhang X."/>
        </authorList>
    </citation>
    <scope>NUCLEOTIDE SEQUENCE [LARGE SCALE GENOMIC DNA]</scope>
    <source>
        <strain evidence="2 3">DM2B3-1</strain>
    </source>
</reference>